<name>A0A0C3HX09_OIDMZ</name>
<gene>
    <name evidence="2" type="ORF">OIDMADRAFT_47371</name>
</gene>
<dbReference type="PANTHER" id="PTHR35910">
    <property type="entry name" value="2EXR DOMAIN-CONTAINING PROTEIN"/>
    <property type="match status" value="1"/>
</dbReference>
<dbReference type="OrthoDB" id="3557818at2759"/>
<dbReference type="AlphaFoldDB" id="A0A0C3HX09"/>
<keyword evidence="3" id="KW-1185">Reference proteome</keyword>
<feature type="domain" description="2EXR" evidence="1">
    <location>
        <begin position="6"/>
        <end position="98"/>
    </location>
</feature>
<proteinExistence type="predicted"/>
<dbReference type="EMBL" id="KN832870">
    <property type="protein sequence ID" value="KIN07465.1"/>
    <property type="molecule type" value="Genomic_DNA"/>
</dbReference>
<evidence type="ECO:0000313" key="3">
    <source>
        <dbReference type="Proteomes" id="UP000054321"/>
    </source>
</evidence>
<dbReference type="HOGENOM" id="CLU_050715_0_0_1"/>
<accession>A0A0C3HX09</accession>
<dbReference type="PANTHER" id="PTHR35910:SF6">
    <property type="entry name" value="2EXR DOMAIN-CONTAINING PROTEIN"/>
    <property type="match status" value="1"/>
</dbReference>
<dbReference type="InterPro" id="IPR045518">
    <property type="entry name" value="2EXR"/>
</dbReference>
<reference evidence="3" key="2">
    <citation type="submission" date="2015-01" db="EMBL/GenBank/DDBJ databases">
        <title>Evolutionary Origins and Diversification of the Mycorrhizal Mutualists.</title>
        <authorList>
            <consortium name="DOE Joint Genome Institute"/>
            <consortium name="Mycorrhizal Genomics Consortium"/>
            <person name="Kohler A."/>
            <person name="Kuo A."/>
            <person name="Nagy L.G."/>
            <person name="Floudas D."/>
            <person name="Copeland A."/>
            <person name="Barry K.W."/>
            <person name="Cichocki N."/>
            <person name="Veneault-Fourrey C."/>
            <person name="LaButti K."/>
            <person name="Lindquist E.A."/>
            <person name="Lipzen A."/>
            <person name="Lundell T."/>
            <person name="Morin E."/>
            <person name="Murat C."/>
            <person name="Riley R."/>
            <person name="Ohm R."/>
            <person name="Sun H."/>
            <person name="Tunlid A."/>
            <person name="Henrissat B."/>
            <person name="Grigoriev I.V."/>
            <person name="Hibbett D.S."/>
            <person name="Martin F."/>
        </authorList>
    </citation>
    <scope>NUCLEOTIDE SEQUENCE [LARGE SCALE GENOMIC DNA]</scope>
    <source>
        <strain evidence="3">Zn</strain>
    </source>
</reference>
<reference evidence="2 3" key="1">
    <citation type="submission" date="2014-04" db="EMBL/GenBank/DDBJ databases">
        <authorList>
            <consortium name="DOE Joint Genome Institute"/>
            <person name="Kuo A."/>
            <person name="Martino E."/>
            <person name="Perotto S."/>
            <person name="Kohler A."/>
            <person name="Nagy L.G."/>
            <person name="Floudas D."/>
            <person name="Copeland A."/>
            <person name="Barry K.W."/>
            <person name="Cichocki N."/>
            <person name="Veneault-Fourrey C."/>
            <person name="LaButti K."/>
            <person name="Lindquist E.A."/>
            <person name="Lipzen A."/>
            <person name="Lundell T."/>
            <person name="Morin E."/>
            <person name="Murat C."/>
            <person name="Sun H."/>
            <person name="Tunlid A."/>
            <person name="Henrissat B."/>
            <person name="Grigoriev I.V."/>
            <person name="Hibbett D.S."/>
            <person name="Martin F."/>
            <person name="Nordberg H.P."/>
            <person name="Cantor M.N."/>
            <person name="Hua S.X."/>
        </authorList>
    </citation>
    <scope>NUCLEOTIDE SEQUENCE [LARGE SCALE GENOMIC DNA]</scope>
    <source>
        <strain evidence="2 3">Zn</strain>
    </source>
</reference>
<evidence type="ECO:0000313" key="2">
    <source>
        <dbReference type="EMBL" id="KIN07465.1"/>
    </source>
</evidence>
<organism evidence="2 3">
    <name type="scientific">Oidiodendron maius (strain Zn)</name>
    <dbReference type="NCBI Taxonomy" id="913774"/>
    <lineage>
        <taxon>Eukaryota</taxon>
        <taxon>Fungi</taxon>
        <taxon>Dikarya</taxon>
        <taxon>Ascomycota</taxon>
        <taxon>Pezizomycotina</taxon>
        <taxon>Leotiomycetes</taxon>
        <taxon>Leotiomycetes incertae sedis</taxon>
        <taxon>Myxotrichaceae</taxon>
        <taxon>Oidiodendron</taxon>
    </lineage>
</organism>
<protein>
    <recommendedName>
        <fullName evidence="1">2EXR domain-containing protein</fullName>
    </recommendedName>
</protein>
<dbReference type="Pfam" id="PF20150">
    <property type="entry name" value="2EXR"/>
    <property type="match status" value="1"/>
</dbReference>
<dbReference type="InParanoid" id="A0A0C3HX09"/>
<dbReference type="Proteomes" id="UP000054321">
    <property type="component" value="Unassembled WGS sequence"/>
</dbReference>
<sequence>MTCDAFQLFPLLPPEIRLKVWSFAFPGPRVLEIVWSGTVWAYTPESRPPPNFASFANREANSLFLEKWSRLELLQWSGALKYRPGQIVSYFNPEIDTLYIGPTNAGHSSLEPRAINALAEIPITQSLQHMAFEIREWYNDGLLSGGELDFLSHFPKLESFIIAGYDIDWILLSRGSKRTKGEIQFVNPTKMNMKNDAGVAPQMLKILADLSRSHPEAKIPHATAKEVLRGGKHVDYE</sequence>
<evidence type="ECO:0000259" key="1">
    <source>
        <dbReference type="Pfam" id="PF20150"/>
    </source>
</evidence>